<dbReference type="Proteomes" id="UP000694844">
    <property type="component" value="Chromosome 5"/>
</dbReference>
<feature type="domain" description="G-protein coupled receptors family 1 profile" evidence="11">
    <location>
        <begin position="62"/>
        <end position="322"/>
    </location>
</feature>
<keyword evidence="4 10" id="KW-1133">Transmembrane helix</keyword>
<proteinExistence type="inferred from homology"/>
<evidence type="ECO:0000256" key="9">
    <source>
        <dbReference type="SAM" id="MobiDB-lite"/>
    </source>
</evidence>
<evidence type="ECO:0000313" key="12">
    <source>
        <dbReference type="Proteomes" id="UP000694844"/>
    </source>
</evidence>
<dbReference type="GO" id="GO:0005886">
    <property type="term" value="C:plasma membrane"/>
    <property type="evidence" value="ECO:0007669"/>
    <property type="project" value="TreeGrafter"/>
</dbReference>
<comment type="subcellular location">
    <subcellularLocation>
        <location evidence="1">Membrane</location>
        <topology evidence="1">Multi-pass membrane protein</topology>
    </subcellularLocation>
</comment>
<feature type="transmembrane region" description="Helical" evidence="10">
    <location>
        <begin position="79"/>
        <end position="101"/>
    </location>
</feature>
<dbReference type="GO" id="GO:0004983">
    <property type="term" value="F:neuropeptide Y receptor activity"/>
    <property type="evidence" value="ECO:0007669"/>
    <property type="project" value="InterPro"/>
</dbReference>
<evidence type="ECO:0000256" key="3">
    <source>
        <dbReference type="ARBA" id="ARBA00022692"/>
    </source>
</evidence>
<dbReference type="InterPro" id="IPR000276">
    <property type="entry name" value="GPCR_Rhodpsn"/>
</dbReference>
<evidence type="ECO:0000313" key="13">
    <source>
        <dbReference type="RefSeq" id="XP_022339379.1"/>
    </source>
</evidence>
<feature type="region of interest" description="Disordered" evidence="9">
    <location>
        <begin position="343"/>
        <end position="375"/>
    </location>
</feature>
<evidence type="ECO:0000256" key="6">
    <source>
        <dbReference type="ARBA" id="ARBA00023136"/>
    </source>
</evidence>
<evidence type="ECO:0000256" key="2">
    <source>
        <dbReference type="ARBA" id="ARBA00010663"/>
    </source>
</evidence>
<feature type="transmembrane region" description="Helical" evidence="10">
    <location>
        <begin position="162"/>
        <end position="181"/>
    </location>
</feature>
<dbReference type="KEGG" id="cvn:111134545"/>
<organism evidence="12 13">
    <name type="scientific">Crassostrea virginica</name>
    <name type="common">Eastern oyster</name>
    <dbReference type="NCBI Taxonomy" id="6565"/>
    <lineage>
        <taxon>Eukaryota</taxon>
        <taxon>Metazoa</taxon>
        <taxon>Spiralia</taxon>
        <taxon>Lophotrochozoa</taxon>
        <taxon>Mollusca</taxon>
        <taxon>Bivalvia</taxon>
        <taxon>Autobranchia</taxon>
        <taxon>Pteriomorphia</taxon>
        <taxon>Ostreida</taxon>
        <taxon>Ostreoidea</taxon>
        <taxon>Ostreidae</taxon>
        <taxon>Crassostrea</taxon>
    </lineage>
</organism>
<keyword evidence="12" id="KW-1185">Reference proteome</keyword>
<reference evidence="13" key="1">
    <citation type="submission" date="2025-08" db="UniProtKB">
        <authorList>
            <consortium name="RefSeq"/>
        </authorList>
    </citation>
    <scope>IDENTIFICATION</scope>
    <source>
        <tissue evidence="13">Whole sample</tissue>
    </source>
</reference>
<accession>A0A8B8EI32</accession>
<gene>
    <name evidence="13" type="primary">LOC111134545</name>
</gene>
<keyword evidence="5" id="KW-0297">G-protein coupled receptor</keyword>
<feature type="transmembrane region" description="Helical" evidence="10">
    <location>
        <begin position="45"/>
        <end position="72"/>
    </location>
</feature>
<dbReference type="AlphaFoldDB" id="A0A8B8EI32"/>
<keyword evidence="8" id="KW-0807">Transducer</keyword>
<feature type="transmembrane region" description="Helical" evidence="10">
    <location>
        <begin position="121"/>
        <end position="141"/>
    </location>
</feature>
<dbReference type="GO" id="GO:0043005">
    <property type="term" value="C:neuron projection"/>
    <property type="evidence" value="ECO:0007669"/>
    <property type="project" value="TreeGrafter"/>
</dbReference>
<feature type="transmembrane region" description="Helical" evidence="10">
    <location>
        <begin position="301"/>
        <end position="325"/>
    </location>
</feature>
<evidence type="ECO:0000256" key="8">
    <source>
        <dbReference type="ARBA" id="ARBA00023224"/>
    </source>
</evidence>
<comment type="similarity">
    <text evidence="2">Belongs to the G-protein coupled receptor 1 family.</text>
</comment>
<evidence type="ECO:0000259" key="11">
    <source>
        <dbReference type="PROSITE" id="PS50262"/>
    </source>
</evidence>
<dbReference type="CDD" id="cd15389">
    <property type="entry name" value="7tmA_GPR83"/>
    <property type="match status" value="1"/>
</dbReference>
<evidence type="ECO:0000256" key="7">
    <source>
        <dbReference type="ARBA" id="ARBA00023170"/>
    </source>
</evidence>
<feature type="transmembrane region" description="Helical" evidence="10">
    <location>
        <begin position="211"/>
        <end position="233"/>
    </location>
</feature>
<dbReference type="PRINTS" id="PR00237">
    <property type="entry name" value="GPCRRHODOPSN"/>
</dbReference>
<dbReference type="Gene3D" id="1.20.1070.10">
    <property type="entry name" value="Rhodopsin 7-helix transmembrane proteins"/>
    <property type="match status" value="1"/>
</dbReference>
<dbReference type="InterPro" id="IPR000611">
    <property type="entry name" value="NPY_rcpt"/>
</dbReference>
<dbReference type="PANTHER" id="PTHR24235:SF29">
    <property type="entry name" value="GH23382P"/>
    <property type="match status" value="1"/>
</dbReference>
<evidence type="ECO:0000256" key="10">
    <source>
        <dbReference type="SAM" id="Phobius"/>
    </source>
</evidence>
<dbReference type="PRINTS" id="PR01012">
    <property type="entry name" value="NRPEPTIDEYR"/>
</dbReference>
<dbReference type="RefSeq" id="XP_022339379.1">
    <property type="nucleotide sequence ID" value="XM_022483671.1"/>
</dbReference>
<evidence type="ECO:0000256" key="1">
    <source>
        <dbReference type="ARBA" id="ARBA00004141"/>
    </source>
</evidence>
<dbReference type="InterPro" id="IPR017452">
    <property type="entry name" value="GPCR_Rhodpsn_7TM"/>
</dbReference>
<dbReference type="SUPFAM" id="SSF81321">
    <property type="entry name" value="Family A G protein-coupled receptor-like"/>
    <property type="match status" value="1"/>
</dbReference>
<keyword evidence="3 10" id="KW-0812">Transmembrane</keyword>
<keyword evidence="7 13" id="KW-0675">Receptor</keyword>
<sequence>MDHDLALVYDYLDNFDNKTLKNIFENSNGSLSSRYFDGEVNQERVLWLGLSFGILVVLSLCFNALICCIIVLNKNLHTVTNVFLANMAMSDIMLVSVNVPLNIIRNVTYEWTLGVLLCKALTYSIMVSSYVSTFTLTAIAFDRQRVLLHPLKPRMTKQRGAEIIFVIWILAFALALPYGFFNSVRDMDIFVVKVKRCRSAFPEPKMLWEQYLTIITILVQYVIPLSFIGVAYVRIIHKLWMRNQLGYVTEDQRMRQIRAKRKSIKLLIAVVVVFAVCWMPLNLYHILTDLHPNTKTFQYDSLAFFVCLWVAVSSTCINPFLYCWINPHFRSRIMKKKNCCRQKEKPGGESEEMEEMTSTPDTQTQETHPDTHTQDTHVYRFLVPSFIKQKQ</sequence>
<feature type="transmembrane region" description="Helical" evidence="10">
    <location>
        <begin position="263"/>
        <end position="281"/>
    </location>
</feature>
<evidence type="ECO:0000256" key="5">
    <source>
        <dbReference type="ARBA" id="ARBA00023040"/>
    </source>
</evidence>
<dbReference type="Pfam" id="PF00001">
    <property type="entry name" value="7tm_1"/>
    <property type="match status" value="1"/>
</dbReference>
<dbReference type="GeneID" id="111134545"/>
<name>A0A8B8EI32_CRAVI</name>
<dbReference type="GO" id="GO:0042923">
    <property type="term" value="F:neuropeptide binding"/>
    <property type="evidence" value="ECO:0007669"/>
    <property type="project" value="TreeGrafter"/>
</dbReference>
<protein>
    <submittedName>
        <fullName evidence="13">Probable G-protein coupled receptor 83</fullName>
    </submittedName>
</protein>
<dbReference type="PANTHER" id="PTHR24235">
    <property type="entry name" value="NEUROPEPTIDE Y RECEPTOR"/>
    <property type="match status" value="1"/>
</dbReference>
<dbReference type="OrthoDB" id="10037617at2759"/>
<dbReference type="PROSITE" id="PS50262">
    <property type="entry name" value="G_PROTEIN_RECEP_F1_2"/>
    <property type="match status" value="1"/>
</dbReference>
<evidence type="ECO:0000256" key="4">
    <source>
        <dbReference type="ARBA" id="ARBA00022989"/>
    </source>
</evidence>
<keyword evidence="6 10" id="KW-0472">Membrane</keyword>